<feature type="chain" id="PRO_5034478096" description="3-keto-alpha-glucoside-1,2-lyase/3-keto-2-hydroxy-glucal hydratase domain-containing protein" evidence="1">
    <location>
        <begin position="38"/>
        <end position="315"/>
    </location>
</feature>
<dbReference type="InterPro" id="IPR010496">
    <property type="entry name" value="AL/BT2_dom"/>
</dbReference>
<evidence type="ECO:0000259" key="2">
    <source>
        <dbReference type="Pfam" id="PF06439"/>
    </source>
</evidence>
<gene>
    <name evidence="3" type="ORF">GCM10011274_36030</name>
</gene>
<dbReference type="Proteomes" id="UP000622604">
    <property type="component" value="Unassembled WGS sequence"/>
</dbReference>
<organism evidence="3 4">
    <name type="scientific">Paraglaciecola chathamensis</name>
    <dbReference type="NCBI Taxonomy" id="368405"/>
    <lineage>
        <taxon>Bacteria</taxon>
        <taxon>Pseudomonadati</taxon>
        <taxon>Pseudomonadota</taxon>
        <taxon>Gammaproteobacteria</taxon>
        <taxon>Alteromonadales</taxon>
        <taxon>Alteromonadaceae</taxon>
        <taxon>Paraglaciecola</taxon>
    </lineage>
</organism>
<evidence type="ECO:0000313" key="4">
    <source>
        <dbReference type="Proteomes" id="UP000622604"/>
    </source>
</evidence>
<reference evidence="3" key="1">
    <citation type="journal article" date="2014" name="Int. J. Syst. Evol. Microbiol.">
        <title>Complete genome sequence of Corynebacterium casei LMG S-19264T (=DSM 44701T), isolated from a smear-ripened cheese.</title>
        <authorList>
            <consortium name="US DOE Joint Genome Institute (JGI-PGF)"/>
            <person name="Walter F."/>
            <person name="Albersmeier A."/>
            <person name="Kalinowski J."/>
            <person name="Ruckert C."/>
        </authorList>
    </citation>
    <scope>NUCLEOTIDE SEQUENCE</scope>
    <source>
        <strain evidence="3">KCTC 32337</strain>
    </source>
</reference>
<dbReference type="EMBL" id="BMZC01000011">
    <property type="protein sequence ID" value="GGZ74452.1"/>
    <property type="molecule type" value="Genomic_DNA"/>
</dbReference>
<dbReference type="Gene3D" id="2.60.120.560">
    <property type="entry name" value="Exo-inulinase, domain 1"/>
    <property type="match status" value="1"/>
</dbReference>
<dbReference type="AlphaFoldDB" id="A0A8H9M1Q0"/>
<protein>
    <recommendedName>
        <fullName evidence="2">3-keto-alpha-glucoside-1,2-lyase/3-keto-2-hydroxy-glucal hydratase domain-containing protein</fullName>
    </recommendedName>
</protein>
<keyword evidence="1" id="KW-0732">Signal</keyword>
<proteinExistence type="predicted"/>
<name>A0A8H9M1Q0_9ALTE</name>
<feature type="signal peptide" evidence="1">
    <location>
        <begin position="1"/>
        <end position="37"/>
    </location>
</feature>
<dbReference type="GO" id="GO:0016787">
    <property type="term" value="F:hydrolase activity"/>
    <property type="evidence" value="ECO:0007669"/>
    <property type="project" value="InterPro"/>
</dbReference>
<accession>A0A8H9M1Q0</accession>
<feature type="domain" description="3-keto-alpha-glucoside-1,2-lyase/3-keto-2-hydroxy-glucal hydratase" evidence="2">
    <location>
        <begin position="77"/>
        <end position="300"/>
    </location>
</feature>
<reference evidence="3" key="2">
    <citation type="submission" date="2020-09" db="EMBL/GenBank/DDBJ databases">
        <authorList>
            <person name="Sun Q."/>
            <person name="Kim S."/>
        </authorList>
    </citation>
    <scope>NUCLEOTIDE SEQUENCE</scope>
    <source>
        <strain evidence="3">KCTC 32337</strain>
    </source>
</reference>
<sequence length="315" mass="35143">MLCLKKGSFQMNNSGFSARIRSLLCALGALSTLLFLAGCNQTQDEPAQASDNQWRYLLDSELSQWDAWMGVPHSTVNGLPEGTYQADNLNVNGDPSDAMGLNADVKSVFSVTVQNQQPVLHVSGEIYGGLTSKADFENYHLSLQVKWGDKKWSPRLKAKRDSGLLFHCQGEHGAFWKVWKACQELQIQESDFGDYIPLAGPSGTIRSRYQNEQQFYDPTSEVKNPVEGYSHAHVEPDYQHGQWNTVELYALADTAIFVVNDKVVMVVTDSIDAQGQPLTSGQLQLQSEGAEVFFRDVKVRPIKTFPNHIVQEARL</sequence>
<evidence type="ECO:0000313" key="3">
    <source>
        <dbReference type="EMBL" id="GGZ74452.1"/>
    </source>
</evidence>
<dbReference type="Pfam" id="PF06439">
    <property type="entry name" value="3keto-disac_hyd"/>
    <property type="match status" value="1"/>
</dbReference>
<evidence type="ECO:0000256" key="1">
    <source>
        <dbReference type="SAM" id="SignalP"/>
    </source>
</evidence>
<comment type="caution">
    <text evidence="3">The sequence shown here is derived from an EMBL/GenBank/DDBJ whole genome shotgun (WGS) entry which is preliminary data.</text>
</comment>